<feature type="transmembrane region" description="Helical" evidence="6">
    <location>
        <begin position="12"/>
        <end position="32"/>
    </location>
</feature>
<evidence type="ECO:0000313" key="7">
    <source>
        <dbReference type="EMBL" id="PIZ47259.1"/>
    </source>
</evidence>
<dbReference type="SUPFAM" id="SSF54523">
    <property type="entry name" value="Pili subunits"/>
    <property type="match status" value="1"/>
</dbReference>
<dbReference type="NCBIfam" id="TIGR02532">
    <property type="entry name" value="IV_pilin_GFxxxE"/>
    <property type="match status" value="1"/>
</dbReference>
<evidence type="ECO:0008006" key="9">
    <source>
        <dbReference type="Google" id="ProtNLM"/>
    </source>
</evidence>
<organism evidence="7 8">
    <name type="scientific">Candidatus Woesebacteria bacterium CG_4_10_14_0_2_um_filter_39_14</name>
    <dbReference type="NCBI Taxonomy" id="1975054"/>
    <lineage>
        <taxon>Bacteria</taxon>
        <taxon>Candidatus Woeseibacteriota</taxon>
    </lineage>
</organism>
<proteinExistence type="predicted"/>
<evidence type="ECO:0000256" key="6">
    <source>
        <dbReference type="SAM" id="Phobius"/>
    </source>
</evidence>
<evidence type="ECO:0000313" key="8">
    <source>
        <dbReference type="Proteomes" id="UP000229753"/>
    </source>
</evidence>
<keyword evidence="2" id="KW-0488">Methylation</keyword>
<dbReference type="InterPro" id="IPR012902">
    <property type="entry name" value="N_methyl_site"/>
</dbReference>
<name>A0A2M7TKD1_9BACT</name>
<sequence>MTPKKSFTLIELLVVIAIIGILASIVLVSLSGTRIRARNTRITADLTQVRNLAELINDDTGGYTVLCDAGVLCITPANCVGNNFTAELNAVGSDINIQNGTDAAAGVPACFATATAYCAS</sequence>
<dbReference type="PANTHER" id="PTHR30093">
    <property type="entry name" value="GENERAL SECRETION PATHWAY PROTEIN G"/>
    <property type="match status" value="1"/>
</dbReference>
<keyword evidence="5 6" id="KW-0472">Membrane</keyword>
<feature type="non-terminal residue" evidence="7">
    <location>
        <position position="120"/>
    </location>
</feature>
<comment type="caution">
    <text evidence="7">The sequence shown here is derived from an EMBL/GenBank/DDBJ whole genome shotgun (WGS) entry which is preliminary data.</text>
</comment>
<evidence type="ECO:0000256" key="2">
    <source>
        <dbReference type="ARBA" id="ARBA00022481"/>
    </source>
</evidence>
<reference evidence="8" key="1">
    <citation type="submission" date="2017-09" db="EMBL/GenBank/DDBJ databases">
        <title>Depth-based differentiation of microbial function through sediment-hosted aquifers and enrichment of novel symbionts in the deep terrestrial subsurface.</title>
        <authorList>
            <person name="Probst A.J."/>
            <person name="Ladd B."/>
            <person name="Jarett J.K."/>
            <person name="Geller-Mcgrath D.E."/>
            <person name="Sieber C.M.K."/>
            <person name="Emerson J.B."/>
            <person name="Anantharaman K."/>
            <person name="Thomas B.C."/>
            <person name="Malmstrom R."/>
            <person name="Stieglmeier M."/>
            <person name="Klingl A."/>
            <person name="Woyke T."/>
            <person name="Ryan C.M."/>
            <person name="Banfield J.F."/>
        </authorList>
    </citation>
    <scope>NUCLEOTIDE SEQUENCE [LARGE SCALE GENOMIC DNA]</scope>
</reference>
<dbReference type="Gene3D" id="3.30.700.10">
    <property type="entry name" value="Glycoprotein, Type 4 Pilin"/>
    <property type="match status" value="1"/>
</dbReference>
<evidence type="ECO:0000256" key="4">
    <source>
        <dbReference type="ARBA" id="ARBA00022989"/>
    </source>
</evidence>
<dbReference type="PRINTS" id="PR00813">
    <property type="entry name" value="BCTERIALGSPG"/>
</dbReference>
<dbReference type="GO" id="GO:0015627">
    <property type="term" value="C:type II protein secretion system complex"/>
    <property type="evidence" value="ECO:0007669"/>
    <property type="project" value="InterPro"/>
</dbReference>
<dbReference type="PANTHER" id="PTHR30093:SF44">
    <property type="entry name" value="TYPE II SECRETION SYSTEM CORE PROTEIN G"/>
    <property type="match status" value="1"/>
</dbReference>
<evidence type="ECO:0000256" key="3">
    <source>
        <dbReference type="ARBA" id="ARBA00022692"/>
    </source>
</evidence>
<dbReference type="InterPro" id="IPR000983">
    <property type="entry name" value="Bac_GSPG_pilin"/>
</dbReference>
<dbReference type="InterPro" id="IPR045584">
    <property type="entry name" value="Pilin-like"/>
</dbReference>
<accession>A0A2M7TKD1</accession>
<evidence type="ECO:0000256" key="1">
    <source>
        <dbReference type="ARBA" id="ARBA00004167"/>
    </source>
</evidence>
<dbReference type="Pfam" id="PF07963">
    <property type="entry name" value="N_methyl"/>
    <property type="match status" value="1"/>
</dbReference>
<gene>
    <name evidence="7" type="ORF">COY29_05405</name>
</gene>
<keyword evidence="3 6" id="KW-0812">Transmembrane</keyword>
<protein>
    <recommendedName>
        <fullName evidence="9">Prepilin-type cleavage/methylation domain-containing protein</fullName>
    </recommendedName>
</protein>
<dbReference type="Proteomes" id="UP000229753">
    <property type="component" value="Unassembled WGS sequence"/>
</dbReference>
<keyword evidence="4 6" id="KW-1133">Transmembrane helix</keyword>
<dbReference type="EMBL" id="PFNO01000183">
    <property type="protein sequence ID" value="PIZ47259.1"/>
    <property type="molecule type" value="Genomic_DNA"/>
</dbReference>
<evidence type="ECO:0000256" key="5">
    <source>
        <dbReference type="ARBA" id="ARBA00023136"/>
    </source>
</evidence>
<comment type="subcellular location">
    <subcellularLocation>
        <location evidence="1">Membrane</location>
        <topology evidence="1">Single-pass membrane protein</topology>
    </subcellularLocation>
</comment>
<dbReference type="GO" id="GO:0016020">
    <property type="term" value="C:membrane"/>
    <property type="evidence" value="ECO:0007669"/>
    <property type="project" value="UniProtKB-SubCell"/>
</dbReference>
<dbReference type="AlphaFoldDB" id="A0A2M7TKD1"/>
<dbReference type="GO" id="GO:0015628">
    <property type="term" value="P:protein secretion by the type II secretion system"/>
    <property type="evidence" value="ECO:0007669"/>
    <property type="project" value="InterPro"/>
</dbReference>